<dbReference type="Proteomes" id="UP000288168">
    <property type="component" value="Unassembled WGS sequence"/>
</dbReference>
<dbReference type="EMBL" id="NKCI01000235">
    <property type="protein sequence ID" value="RSL46575.1"/>
    <property type="molecule type" value="Genomic_DNA"/>
</dbReference>
<evidence type="ECO:0000313" key="2">
    <source>
        <dbReference type="Proteomes" id="UP000288168"/>
    </source>
</evidence>
<dbReference type="AlphaFoldDB" id="A0A428P0M7"/>
<reference evidence="1 2" key="1">
    <citation type="submission" date="2017-06" db="EMBL/GenBank/DDBJ databases">
        <title>Comparative genomic analysis of Ambrosia Fusariam Clade fungi.</title>
        <authorList>
            <person name="Stajich J.E."/>
            <person name="Carrillo J."/>
            <person name="Kijimoto T."/>
            <person name="Eskalen A."/>
            <person name="O'Donnell K."/>
            <person name="Kasson M."/>
        </authorList>
    </citation>
    <scope>NUCLEOTIDE SEQUENCE [LARGE SCALE GENOMIC DNA]</scope>
    <source>
        <strain evidence="1 2">NRRL62584</strain>
    </source>
</reference>
<organism evidence="1 2">
    <name type="scientific">Fusarium duplospermum</name>
    <dbReference type="NCBI Taxonomy" id="1325734"/>
    <lineage>
        <taxon>Eukaryota</taxon>
        <taxon>Fungi</taxon>
        <taxon>Dikarya</taxon>
        <taxon>Ascomycota</taxon>
        <taxon>Pezizomycotina</taxon>
        <taxon>Sordariomycetes</taxon>
        <taxon>Hypocreomycetidae</taxon>
        <taxon>Hypocreales</taxon>
        <taxon>Nectriaceae</taxon>
        <taxon>Fusarium</taxon>
        <taxon>Fusarium solani species complex</taxon>
    </lineage>
</organism>
<accession>A0A428P0M7</accession>
<keyword evidence="2" id="KW-1185">Reference proteome</keyword>
<evidence type="ECO:0000313" key="1">
    <source>
        <dbReference type="EMBL" id="RSL46575.1"/>
    </source>
</evidence>
<proteinExistence type="predicted"/>
<gene>
    <name evidence="1" type="ORF">CEP54_013771</name>
</gene>
<comment type="caution">
    <text evidence="1">The sequence shown here is derived from an EMBL/GenBank/DDBJ whole genome shotgun (WGS) entry which is preliminary data.</text>
</comment>
<sequence length="222" mass="24805">MPSFSARPLAHAAHELLSVDISGAFDKVTLEDVSAATQLPVSTLRQALHDSVDRQDSSLHPVRVWDPTGNLNAKTMMDRVHHGPGGVSGHIRAVQVHKDGHLAILLIDSDEAAQQIRQALGVLQSTFGNYSLEIVPERFYVHAKKFNKYKLRCGTDIDKAIARQFEHPGGCVRHWSHETTLDIKSANWGYGGRLVLVFHDAEEARRAIHERFTFHGKHLKFV</sequence>
<protein>
    <submittedName>
        <fullName evidence="1">Uncharacterized protein</fullName>
    </submittedName>
</protein>
<dbReference type="OrthoDB" id="5107053at2759"/>
<name>A0A428P0M7_9HYPO</name>